<keyword evidence="3" id="KW-1185">Reference proteome</keyword>
<dbReference type="RefSeq" id="WP_215965262.1">
    <property type="nucleotide sequence ID" value="NZ_JAQOMS010000002.1"/>
</dbReference>
<dbReference type="Proteomes" id="UP001528411">
    <property type="component" value="Unassembled WGS sequence"/>
</dbReference>
<comment type="caution">
    <text evidence="2">The sequence shown here is derived from an EMBL/GenBank/DDBJ whole genome shotgun (WGS) entry which is preliminary data.</text>
</comment>
<gene>
    <name evidence="2" type="ORF">PN838_19720</name>
</gene>
<keyword evidence="1" id="KW-0812">Transmembrane</keyword>
<accession>A0ABT5FHA4</accession>
<dbReference type="EMBL" id="JAQOMS010000002">
    <property type="protein sequence ID" value="MDC2890565.1"/>
    <property type="molecule type" value="Genomic_DNA"/>
</dbReference>
<evidence type="ECO:0000313" key="2">
    <source>
        <dbReference type="EMBL" id="MDC2890565.1"/>
    </source>
</evidence>
<evidence type="ECO:0000256" key="1">
    <source>
        <dbReference type="SAM" id="Phobius"/>
    </source>
</evidence>
<reference evidence="2 3" key="1">
    <citation type="submission" date="2023-01" db="EMBL/GenBank/DDBJ databases">
        <title>Psychrosphaera sp. nov., isolated from marine algae.</title>
        <authorList>
            <person name="Bayburt H."/>
            <person name="Choi B.J."/>
            <person name="Kim J.M."/>
            <person name="Choi D.G."/>
            <person name="Jeon C.O."/>
        </authorList>
    </citation>
    <scope>NUCLEOTIDE SEQUENCE [LARGE SCALE GENOMIC DNA]</scope>
    <source>
        <strain evidence="2 3">G1-22</strain>
    </source>
</reference>
<organism evidence="2 3">
    <name type="scientific">Psychrosphaera algicola</name>
    <dbReference type="NCBI Taxonomy" id="3023714"/>
    <lineage>
        <taxon>Bacteria</taxon>
        <taxon>Pseudomonadati</taxon>
        <taxon>Pseudomonadota</taxon>
        <taxon>Gammaproteobacteria</taxon>
        <taxon>Alteromonadales</taxon>
        <taxon>Pseudoalteromonadaceae</taxon>
        <taxon>Psychrosphaera</taxon>
    </lineage>
</organism>
<feature type="transmembrane region" description="Helical" evidence="1">
    <location>
        <begin position="12"/>
        <end position="32"/>
    </location>
</feature>
<protein>
    <recommendedName>
        <fullName evidence="4">Transmembrane anchor protein</fullName>
    </recommendedName>
</protein>
<evidence type="ECO:0008006" key="4">
    <source>
        <dbReference type="Google" id="ProtNLM"/>
    </source>
</evidence>
<evidence type="ECO:0000313" key="3">
    <source>
        <dbReference type="Proteomes" id="UP001528411"/>
    </source>
</evidence>
<name>A0ABT5FHA4_9GAMM</name>
<keyword evidence="1" id="KW-1133">Transmembrane helix</keyword>
<proteinExistence type="predicted"/>
<sequence>MQQTVLLSTPALIKYTLLSFIFAAAVLLIIILPAEYNIDPTGLGEKLGLTVFTQTSTNAINTNLKQPVQNATNKPPVTIEVIVPAGRGVEYKFVMTQYQKLNYEWQTNGSLLYFDLHGEPKGDTTGYFESYAIATLETMKGSFTAPFSGSHGWYWKNTTDKPVIVTLIVEGQYISHRLK</sequence>
<keyword evidence="1" id="KW-0472">Membrane</keyword>